<dbReference type="Gene3D" id="6.10.140.670">
    <property type="match status" value="1"/>
</dbReference>
<sequence length="442" mass="46593">MAPNGAASRKTPAAPTKPSKRDDSAIALENLFADWEDATPNLKEDVRGNLPVLERPGSWESKIVEGGMRCGQVIRNAIRKHGVTDAPQGANKDAARQPPAINSIPSTLAKAFPNGRLMSDRPNVLRCNHCKRPVLKHAMPAHIERCLNKKQEKQRKKKEAKDARDAAARKERGIIDSDDEEEGASKKTTGAAGKGALTASKKRKAVDENEESLPKKKKKKDADKAKAPKTKAPVDVEKQCGVELPQGGQCARSLTCKSHSMGAKRAVPGRSAPYDKLLMEYQRKNQAKLQKAAFDANAPANLDDEMATGPVDSEEEKDAVMASISRTWGGKPLLQPQPVPLKKKYEYNRIKSMLGSALGGTRAAGSGGGVGNGGGFFGGSSSSSNGFGAGFFGPATAVPQGPIVDADGVVHPRKGGSAVPGARSMMAPAAATGSRKPSVAAS</sequence>
<evidence type="ECO:0000313" key="3">
    <source>
        <dbReference type="EMBL" id="RMY92390.1"/>
    </source>
</evidence>
<feature type="region of interest" description="Disordered" evidence="1">
    <location>
        <begin position="84"/>
        <end position="107"/>
    </location>
</feature>
<feature type="domain" description="SCA7" evidence="2">
    <location>
        <begin position="227"/>
        <end position="293"/>
    </location>
</feature>
<comment type="caution">
    <text evidence="3">The sequence shown here is derived from an EMBL/GenBank/DDBJ whole genome shotgun (WGS) entry which is preliminary data.</text>
</comment>
<evidence type="ECO:0000256" key="1">
    <source>
        <dbReference type="SAM" id="MobiDB-lite"/>
    </source>
</evidence>
<protein>
    <recommendedName>
        <fullName evidence="2">SCA7 domain-containing protein</fullName>
    </recommendedName>
</protein>
<dbReference type="GO" id="GO:0006357">
    <property type="term" value="P:regulation of transcription by RNA polymerase II"/>
    <property type="evidence" value="ECO:0007669"/>
    <property type="project" value="TreeGrafter"/>
</dbReference>
<feature type="region of interest" description="Disordered" evidence="1">
    <location>
        <begin position="146"/>
        <end position="233"/>
    </location>
</feature>
<gene>
    <name evidence="3" type="ORF">D0861_02541</name>
</gene>
<feature type="compositionally biased region" description="Acidic residues" evidence="1">
    <location>
        <begin position="302"/>
        <end position="316"/>
    </location>
</feature>
<dbReference type="PANTHER" id="PTHR47805">
    <property type="entry name" value="SAGA-ASSOCIATED FACTOR 73"/>
    <property type="match status" value="1"/>
</dbReference>
<accession>A0A3M7FU63</accession>
<dbReference type="EMBL" id="QWIR01000030">
    <property type="protein sequence ID" value="RMY92390.1"/>
    <property type="molecule type" value="Genomic_DNA"/>
</dbReference>
<feature type="region of interest" description="Disordered" evidence="1">
    <location>
        <begin position="294"/>
        <end position="316"/>
    </location>
</feature>
<evidence type="ECO:0000259" key="2">
    <source>
        <dbReference type="PROSITE" id="PS51505"/>
    </source>
</evidence>
<feature type="region of interest" description="Disordered" evidence="1">
    <location>
        <begin position="1"/>
        <end position="24"/>
    </location>
</feature>
<dbReference type="AlphaFoldDB" id="A0A3M7FU63"/>
<dbReference type="Proteomes" id="UP000268823">
    <property type="component" value="Unassembled WGS sequence"/>
</dbReference>
<dbReference type="Pfam" id="PF08313">
    <property type="entry name" value="SCA7"/>
    <property type="match status" value="1"/>
</dbReference>
<dbReference type="PANTHER" id="PTHR47805:SF1">
    <property type="entry name" value="SAGA-ASSOCIATED FACTOR 73"/>
    <property type="match status" value="1"/>
</dbReference>
<dbReference type="GO" id="GO:0000124">
    <property type="term" value="C:SAGA complex"/>
    <property type="evidence" value="ECO:0007669"/>
    <property type="project" value="InterPro"/>
</dbReference>
<evidence type="ECO:0000313" key="4">
    <source>
        <dbReference type="Proteomes" id="UP000268823"/>
    </source>
</evidence>
<feature type="compositionally biased region" description="Basic and acidic residues" evidence="1">
    <location>
        <begin position="159"/>
        <end position="175"/>
    </location>
</feature>
<feature type="compositionally biased region" description="Basic and acidic residues" evidence="1">
    <location>
        <begin position="220"/>
        <end position="233"/>
    </location>
</feature>
<dbReference type="GO" id="GO:1904802">
    <property type="term" value="P:RITS complex assembly"/>
    <property type="evidence" value="ECO:0007669"/>
    <property type="project" value="TreeGrafter"/>
</dbReference>
<feature type="compositionally biased region" description="Low complexity" evidence="1">
    <location>
        <begin position="186"/>
        <end position="199"/>
    </location>
</feature>
<dbReference type="PROSITE" id="PS51505">
    <property type="entry name" value="SCA7"/>
    <property type="match status" value="1"/>
</dbReference>
<proteinExistence type="predicted"/>
<dbReference type="VEuPathDB" id="FungiDB:BTJ68_05965"/>
<feature type="region of interest" description="Disordered" evidence="1">
    <location>
        <begin position="403"/>
        <end position="442"/>
    </location>
</feature>
<reference evidence="3 4" key="1">
    <citation type="journal article" date="2018" name="BMC Genomics">
        <title>Genomic evidence for intraspecific hybridization in a clonal and extremely halotolerant yeast.</title>
        <authorList>
            <person name="Gostincar C."/>
            <person name="Stajich J.E."/>
            <person name="Zupancic J."/>
            <person name="Zalar P."/>
            <person name="Gunde-Cimerman N."/>
        </authorList>
    </citation>
    <scope>NUCLEOTIDE SEQUENCE [LARGE SCALE GENOMIC DNA]</scope>
    <source>
        <strain evidence="3 4">EXF-2788</strain>
    </source>
</reference>
<dbReference type="InterPro" id="IPR037804">
    <property type="entry name" value="SGF73"/>
</dbReference>
<organism evidence="3 4">
    <name type="scientific">Hortaea werneckii</name>
    <name type="common">Black yeast</name>
    <name type="synonym">Cladosporium werneckii</name>
    <dbReference type="NCBI Taxonomy" id="91943"/>
    <lineage>
        <taxon>Eukaryota</taxon>
        <taxon>Fungi</taxon>
        <taxon>Dikarya</taxon>
        <taxon>Ascomycota</taxon>
        <taxon>Pezizomycotina</taxon>
        <taxon>Dothideomycetes</taxon>
        <taxon>Dothideomycetidae</taxon>
        <taxon>Mycosphaerellales</taxon>
        <taxon>Teratosphaeriaceae</taxon>
        <taxon>Hortaea</taxon>
    </lineage>
</organism>
<dbReference type="OrthoDB" id="21678at2759"/>
<dbReference type="InterPro" id="IPR013243">
    <property type="entry name" value="SCA7_dom"/>
</dbReference>
<name>A0A3M7FU63_HORWE</name>
<dbReference type="GO" id="GO:0031048">
    <property type="term" value="P:regulatory ncRNA-mediated heterochromatin formation"/>
    <property type="evidence" value="ECO:0007669"/>
    <property type="project" value="TreeGrafter"/>
</dbReference>